<proteinExistence type="predicted"/>
<dbReference type="EMBL" id="UGRO01000002">
    <property type="protein sequence ID" value="SUA16787.1"/>
    <property type="molecule type" value="Genomic_DNA"/>
</dbReference>
<dbReference type="NCBIfam" id="NF033547">
    <property type="entry name" value="transpos_IS1595"/>
    <property type="match status" value="1"/>
</dbReference>
<dbReference type="SMART" id="SM01126">
    <property type="entry name" value="DDE_Tnp_IS1595"/>
    <property type="match status" value="1"/>
</dbReference>
<evidence type="ECO:0000313" key="2">
    <source>
        <dbReference type="EMBL" id="SUA16787.1"/>
    </source>
</evidence>
<keyword evidence="3" id="KW-1185">Reference proteome</keyword>
<organism evidence="2 3">
    <name type="scientific">Neisseria lactamica</name>
    <dbReference type="NCBI Taxonomy" id="486"/>
    <lineage>
        <taxon>Bacteria</taxon>
        <taxon>Pseudomonadati</taxon>
        <taxon>Pseudomonadota</taxon>
        <taxon>Betaproteobacteria</taxon>
        <taxon>Neisseriales</taxon>
        <taxon>Neisseriaceae</taxon>
        <taxon>Neisseria</taxon>
    </lineage>
</organism>
<dbReference type="AlphaFoldDB" id="A0A378VIG2"/>
<dbReference type="RefSeq" id="WP_003711434.1">
    <property type="nucleotide sequence ID" value="NZ_LR590477.1"/>
</dbReference>
<gene>
    <name evidence="2" type="ORF">NCTC10616_00433</name>
</gene>
<accession>A0A378VIG2</accession>
<feature type="domain" description="ISXO2-like transposase" evidence="1">
    <location>
        <begin position="143"/>
        <end position="298"/>
    </location>
</feature>
<evidence type="ECO:0000313" key="3">
    <source>
        <dbReference type="Proteomes" id="UP000254193"/>
    </source>
</evidence>
<sequence length="338" mass="38386">MLAITRELDILEQLFQNLTDSDKQQFLASVSQKIEIKKVVEPKKITCCPHCQSAHFVKNGKKCGNQMYLCRNPDCRKSFVEQTGTILYNTQKDIEVWEKYIHCMVEKYPLRKSARICGISLQTAFYWRHKVLGALQNMMAEVELDGIVEADETYSTISYKGHHRDFKLPRPAHRRGTPAGKRGLSKEQVCVPCGINLDGKSVAKISNLGKPSLKDLQKVLSDKVAAGSVFVTDSLRPYQKLSLDMNLSHIRIPRGRRSVGAFNIQTVNSYHSRLKNLIVHRFKGVATKYLNNYLVYHNFVNFAKDTPANKEAVLLNFIRNTPYTIKSADVSKRPAVPV</sequence>
<dbReference type="PANTHER" id="PTHR33293">
    <property type="entry name" value="INSERTION ELEMENT IS1 1 PROTEIN INSB-RELATED"/>
    <property type="match status" value="1"/>
</dbReference>
<evidence type="ECO:0000259" key="1">
    <source>
        <dbReference type="SMART" id="SM01126"/>
    </source>
</evidence>
<name>A0A378VIG2_NEILA</name>
<dbReference type="Pfam" id="PF12762">
    <property type="entry name" value="DDE_Tnp_IS1595"/>
    <property type="match status" value="1"/>
</dbReference>
<dbReference type="Proteomes" id="UP000254193">
    <property type="component" value="Unassembled WGS sequence"/>
</dbReference>
<reference evidence="2 3" key="1">
    <citation type="submission" date="2018-06" db="EMBL/GenBank/DDBJ databases">
        <authorList>
            <consortium name="Pathogen Informatics"/>
            <person name="Doyle S."/>
        </authorList>
    </citation>
    <scope>NUCLEOTIDE SEQUENCE [LARGE SCALE GENOMIC DNA]</scope>
    <source>
        <strain evidence="2 3">NCTC10616</strain>
    </source>
</reference>
<dbReference type="PANTHER" id="PTHR33293:SF1">
    <property type="entry name" value="INSERTION ELEMENT IS1 1 PROTEIN INSB-RELATED"/>
    <property type="match status" value="1"/>
</dbReference>
<dbReference type="InterPro" id="IPR024445">
    <property type="entry name" value="Tnp_ISXO2-like"/>
</dbReference>
<protein>
    <submittedName>
        <fullName evidence="2">Transposase and inactivated derivatives</fullName>
    </submittedName>
</protein>
<dbReference type="InterPro" id="IPR051354">
    <property type="entry name" value="Transposase_27_IS1"/>
</dbReference>